<feature type="region of interest" description="Disordered" evidence="1">
    <location>
        <begin position="368"/>
        <end position="450"/>
    </location>
</feature>
<dbReference type="GeneID" id="20342730"/>
<dbReference type="EMBL" id="GL385395">
    <property type="protein sequence ID" value="EJT82298.1"/>
    <property type="molecule type" value="Genomic_DNA"/>
</dbReference>
<evidence type="ECO:0000256" key="1">
    <source>
        <dbReference type="SAM" id="MobiDB-lite"/>
    </source>
</evidence>
<dbReference type="OrthoDB" id="5278722at2759"/>
<feature type="region of interest" description="Disordered" evidence="1">
    <location>
        <begin position="495"/>
        <end position="547"/>
    </location>
</feature>
<dbReference type="EnsemblFungi" id="EJT82298">
    <property type="protein sequence ID" value="EJT82298"/>
    <property type="gene ID" value="GGTG_02272"/>
</dbReference>
<feature type="compositionally biased region" description="Pro residues" evidence="1">
    <location>
        <begin position="504"/>
        <end position="514"/>
    </location>
</feature>
<dbReference type="InterPro" id="IPR036514">
    <property type="entry name" value="SGNH_hydro_sf"/>
</dbReference>
<feature type="compositionally biased region" description="Basic and acidic residues" evidence="1">
    <location>
        <begin position="428"/>
        <end position="437"/>
    </location>
</feature>
<accession>J3NLW7</accession>
<dbReference type="eggNOG" id="ENOG502SF08">
    <property type="taxonomic scope" value="Eukaryota"/>
</dbReference>
<reference evidence="2" key="3">
    <citation type="submission" date="2010-09" db="EMBL/GenBank/DDBJ databases">
        <title>Annotation of Gaeumannomyces graminis var. tritici R3-111a-1.</title>
        <authorList>
            <consortium name="The Broad Institute Genome Sequencing Platform"/>
            <person name="Ma L.-J."/>
            <person name="Dead R."/>
            <person name="Young S.K."/>
            <person name="Zeng Q."/>
            <person name="Gargeya S."/>
            <person name="Fitzgerald M."/>
            <person name="Haas B."/>
            <person name="Abouelleil A."/>
            <person name="Alvarado L."/>
            <person name="Arachchi H.M."/>
            <person name="Berlin A."/>
            <person name="Brown A."/>
            <person name="Chapman S.B."/>
            <person name="Chen Z."/>
            <person name="Dunbar C."/>
            <person name="Freedman E."/>
            <person name="Gearin G."/>
            <person name="Gellesch M."/>
            <person name="Goldberg J."/>
            <person name="Griggs A."/>
            <person name="Gujja S."/>
            <person name="Heiman D."/>
            <person name="Howarth C."/>
            <person name="Larson L."/>
            <person name="Lui A."/>
            <person name="MacDonald P.J.P."/>
            <person name="Mehta T."/>
            <person name="Montmayeur A."/>
            <person name="Murphy C."/>
            <person name="Neiman D."/>
            <person name="Pearson M."/>
            <person name="Priest M."/>
            <person name="Roberts A."/>
            <person name="Saif S."/>
            <person name="Shea T."/>
            <person name="Shenoy N."/>
            <person name="Sisk P."/>
            <person name="Stolte C."/>
            <person name="Sykes S."/>
            <person name="Yandava C."/>
            <person name="Wortman J."/>
            <person name="Nusbaum C."/>
            <person name="Birren B."/>
        </authorList>
    </citation>
    <scope>NUCLEOTIDE SEQUENCE</scope>
    <source>
        <strain evidence="2">R3-111a-1</strain>
    </source>
</reference>
<reference evidence="4" key="1">
    <citation type="submission" date="2010-07" db="EMBL/GenBank/DDBJ databases">
        <title>The genome sequence of Gaeumannomyces graminis var. tritici strain R3-111a-1.</title>
        <authorList>
            <consortium name="The Broad Institute Genome Sequencing Platform"/>
            <person name="Ma L.-J."/>
            <person name="Dead R."/>
            <person name="Young S."/>
            <person name="Zeng Q."/>
            <person name="Koehrsen M."/>
            <person name="Alvarado L."/>
            <person name="Berlin A."/>
            <person name="Chapman S.B."/>
            <person name="Chen Z."/>
            <person name="Freedman E."/>
            <person name="Gellesch M."/>
            <person name="Goldberg J."/>
            <person name="Griggs A."/>
            <person name="Gujja S."/>
            <person name="Heilman E.R."/>
            <person name="Heiman D."/>
            <person name="Hepburn T."/>
            <person name="Howarth C."/>
            <person name="Jen D."/>
            <person name="Larson L."/>
            <person name="Mehta T."/>
            <person name="Neiman D."/>
            <person name="Pearson M."/>
            <person name="Roberts A."/>
            <person name="Saif S."/>
            <person name="Shea T."/>
            <person name="Shenoy N."/>
            <person name="Sisk P."/>
            <person name="Stolte C."/>
            <person name="Sykes S."/>
            <person name="Walk T."/>
            <person name="White J."/>
            <person name="Yandava C."/>
            <person name="Haas B."/>
            <person name="Nusbaum C."/>
            <person name="Birren B."/>
        </authorList>
    </citation>
    <scope>NUCLEOTIDE SEQUENCE [LARGE SCALE GENOMIC DNA]</scope>
    <source>
        <strain evidence="4">R3-111a-1</strain>
    </source>
</reference>
<sequence>MIANGSPYCLQTSPNGHRCFGRPRVHALLAWLSTRVLRGGPRLLLQVTACILVVYLVTTTLPQRASDVAFGRGYSALWKWAGRRTGGRPAVDDGSVAGGLRVVVFGASDMATIPDGDDATSETTWSEVMCTELDCSTYISLVPKAPSRALSSNTLYASVALPKADADPENPTPPGLDYSFYPELFPVPSDVPDFSKQVTEFLSRPRPQLLPKETLWVFNFGHWDIWNLAALPLKTSQPVVEAMVDEIALNIERLYIASVDEKSIAHSDFLFRNSTAAATWADGKAAKGTARAQAIAEAQEAAKNEPEEKETFRVVVPMIFDQTLAPGWRTERPSVPAPHSKAEQQRNAATLTELWNQKLQMVVTEWAKKENPKPQDEAPASADDVKEASREERDGPKPLSRRADDASNGGAQPAASTTDAPSFRMISRRSDKGENQEQSHPPPPKAYPLRDAIIYDLQEYLTEIMVERQLRNVGYVDQNGLGSKPEAQGFSDIQTPCVKRAAKAPPPPPPPLSSSPPSMRTTKRRSGSDERKPAGKAAGLGGEVCDSPSDRLFYTAFTLSPRAVGEMGREIAELVVENHTLRQYWESNGTR</sequence>
<dbReference type="Proteomes" id="UP000006039">
    <property type="component" value="Unassembled WGS sequence"/>
</dbReference>
<reference evidence="3" key="4">
    <citation type="journal article" date="2015" name="G3 (Bethesda)">
        <title>Genome sequences of three phytopathogenic species of the Magnaporthaceae family of fungi.</title>
        <authorList>
            <person name="Okagaki L.H."/>
            <person name="Nunes C.C."/>
            <person name="Sailsbery J."/>
            <person name="Clay B."/>
            <person name="Brown D."/>
            <person name="John T."/>
            <person name="Oh Y."/>
            <person name="Young N."/>
            <person name="Fitzgerald M."/>
            <person name="Haas B.J."/>
            <person name="Zeng Q."/>
            <person name="Young S."/>
            <person name="Adiconis X."/>
            <person name="Fan L."/>
            <person name="Levin J.Z."/>
            <person name="Mitchell T.K."/>
            <person name="Okubara P.A."/>
            <person name="Farman M.L."/>
            <person name="Kohn L.M."/>
            <person name="Birren B."/>
            <person name="Ma L.-J."/>
            <person name="Dean R.A."/>
        </authorList>
    </citation>
    <scope>NUCLEOTIDE SEQUENCE</scope>
    <source>
        <strain evidence="3">R3-111a-1</strain>
    </source>
</reference>
<gene>
    <name evidence="3" type="primary">20342730</name>
    <name evidence="2" type="ORF">GGTG_02272</name>
</gene>
<name>J3NLW7_GAET3</name>
<evidence type="ECO:0000313" key="2">
    <source>
        <dbReference type="EMBL" id="EJT82298.1"/>
    </source>
</evidence>
<feature type="compositionally biased region" description="Basic and acidic residues" evidence="1">
    <location>
        <begin position="383"/>
        <end position="405"/>
    </location>
</feature>
<dbReference type="VEuPathDB" id="FungiDB:GGTG_02272"/>
<proteinExistence type="predicted"/>
<organism evidence="2">
    <name type="scientific">Gaeumannomyces tritici (strain R3-111a-1)</name>
    <name type="common">Wheat and barley take-all root rot fungus</name>
    <name type="synonym">Gaeumannomyces graminis var. tritici</name>
    <dbReference type="NCBI Taxonomy" id="644352"/>
    <lineage>
        <taxon>Eukaryota</taxon>
        <taxon>Fungi</taxon>
        <taxon>Dikarya</taxon>
        <taxon>Ascomycota</taxon>
        <taxon>Pezizomycotina</taxon>
        <taxon>Sordariomycetes</taxon>
        <taxon>Sordariomycetidae</taxon>
        <taxon>Magnaporthales</taxon>
        <taxon>Magnaporthaceae</taxon>
        <taxon>Gaeumannomyces</taxon>
    </lineage>
</organism>
<evidence type="ECO:0000313" key="3">
    <source>
        <dbReference type="EnsemblFungi" id="EJT82298"/>
    </source>
</evidence>
<reference evidence="2" key="2">
    <citation type="submission" date="2010-07" db="EMBL/GenBank/DDBJ databases">
        <authorList>
            <consortium name="The Broad Institute Genome Sequencing Platform"/>
            <consortium name="Broad Institute Genome Sequencing Center for Infectious Disease"/>
            <person name="Ma L.-J."/>
            <person name="Dead R."/>
            <person name="Young S."/>
            <person name="Zeng Q."/>
            <person name="Koehrsen M."/>
            <person name="Alvarado L."/>
            <person name="Berlin A."/>
            <person name="Chapman S.B."/>
            <person name="Chen Z."/>
            <person name="Freedman E."/>
            <person name="Gellesch M."/>
            <person name="Goldberg J."/>
            <person name="Griggs A."/>
            <person name="Gujja S."/>
            <person name="Heilman E.R."/>
            <person name="Heiman D."/>
            <person name="Hepburn T."/>
            <person name="Howarth C."/>
            <person name="Jen D."/>
            <person name="Larson L."/>
            <person name="Mehta T."/>
            <person name="Neiman D."/>
            <person name="Pearson M."/>
            <person name="Roberts A."/>
            <person name="Saif S."/>
            <person name="Shea T."/>
            <person name="Shenoy N."/>
            <person name="Sisk P."/>
            <person name="Stolte C."/>
            <person name="Sykes S."/>
            <person name="Walk T."/>
            <person name="White J."/>
            <person name="Yandava C."/>
            <person name="Haas B."/>
            <person name="Nusbaum C."/>
            <person name="Birren B."/>
        </authorList>
    </citation>
    <scope>NUCLEOTIDE SEQUENCE</scope>
    <source>
        <strain evidence="2">R3-111a-1</strain>
    </source>
</reference>
<dbReference type="Gene3D" id="3.40.50.1110">
    <property type="entry name" value="SGNH hydrolase"/>
    <property type="match status" value="1"/>
</dbReference>
<protein>
    <submittedName>
        <fullName evidence="2 3">Uncharacterized protein</fullName>
    </submittedName>
</protein>
<reference evidence="3" key="5">
    <citation type="submission" date="2018-04" db="UniProtKB">
        <authorList>
            <consortium name="EnsemblFungi"/>
        </authorList>
    </citation>
    <scope>IDENTIFICATION</scope>
    <source>
        <strain evidence="3">R3-111a-1</strain>
    </source>
</reference>
<evidence type="ECO:0000313" key="4">
    <source>
        <dbReference type="Proteomes" id="UP000006039"/>
    </source>
</evidence>
<feature type="region of interest" description="Disordered" evidence="1">
    <location>
        <begin position="327"/>
        <end position="347"/>
    </location>
</feature>
<keyword evidence="4" id="KW-1185">Reference proteome</keyword>
<dbReference type="STRING" id="644352.J3NLW7"/>
<dbReference type="HOGENOM" id="CLU_032510_0_0_1"/>
<dbReference type="AlphaFoldDB" id="J3NLW7"/>
<dbReference type="RefSeq" id="XP_009218307.1">
    <property type="nucleotide sequence ID" value="XM_009220043.1"/>
</dbReference>